<comment type="caution">
    <text evidence="2">The sequence shown here is derived from an EMBL/GenBank/DDBJ whole genome shotgun (WGS) entry which is preliminary data.</text>
</comment>
<organism evidence="2 3">
    <name type="scientific">Caballeronia novacaledonica</name>
    <dbReference type="NCBI Taxonomy" id="1544861"/>
    <lineage>
        <taxon>Bacteria</taxon>
        <taxon>Pseudomonadati</taxon>
        <taxon>Pseudomonadota</taxon>
        <taxon>Betaproteobacteria</taxon>
        <taxon>Burkholderiales</taxon>
        <taxon>Burkholderiaceae</taxon>
        <taxon>Caballeronia</taxon>
    </lineage>
</organism>
<gene>
    <name evidence="2" type="ORF">CBA19CS42_19100</name>
</gene>
<proteinExistence type="predicted"/>
<accession>A0AA37IDL0</accession>
<dbReference type="RefSeq" id="WP_238213287.1">
    <property type="nucleotide sequence ID" value="NZ_BPUS01000007.1"/>
</dbReference>
<dbReference type="InterPro" id="IPR021551">
    <property type="entry name" value="DUF3005"/>
</dbReference>
<dbReference type="EMBL" id="BPUS01000007">
    <property type="protein sequence ID" value="GJH26658.1"/>
    <property type="molecule type" value="Genomic_DNA"/>
</dbReference>
<dbReference type="Proteomes" id="UP001055111">
    <property type="component" value="Unassembled WGS sequence"/>
</dbReference>
<reference evidence="2" key="1">
    <citation type="submission" date="2022-09" db="EMBL/GenBank/DDBJ databases">
        <title>Isolation and characterization of 3-chlorobenzoate degrading bacteria from soils in Shizuoka.</title>
        <authorList>
            <person name="Ifat A."/>
            <person name="Ogawa N."/>
            <person name="Kimbara K."/>
            <person name="Moriuchi R."/>
            <person name="Dohra H."/>
            <person name="Shintani M."/>
        </authorList>
    </citation>
    <scope>NUCLEOTIDE SEQUENCE</scope>
    <source>
        <strain evidence="2">19CS4-2</strain>
    </source>
</reference>
<evidence type="ECO:0000256" key="1">
    <source>
        <dbReference type="SAM" id="MobiDB-lite"/>
    </source>
</evidence>
<protein>
    <submittedName>
        <fullName evidence="2">DUF3005 domain-containing protein</fullName>
    </submittedName>
</protein>
<feature type="compositionally biased region" description="Low complexity" evidence="1">
    <location>
        <begin position="43"/>
        <end position="59"/>
    </location>
</feature>
<dbReference type="AlphaFoldDB" id="A0AA37IDL0"/>
<evidence type="ECO:0000313" key="2">
    <source>
        <dbReference type="EMBL" id="GJH26658.1"/>
    </source>
</evidence>
<feature type="region of interest" description="Disordered" evidence="1">
    <location>
        <begin position="1"/>
        <end position="83"/>
    </location>
</feature>
<name>A0AA37IDL0_9BURK</name>
<evidence type="ECO:0000313" key="3">
    <source>
        <dbReference type="Proteomes" id="UP001055111"/>
    </source>
</evidence>
<sequence>MSNDESNQTQQTQDKQKEQIADSPIKTPAAETAHVKMSDAMNAASGGEAHAGAGAAVKAETTKEGMHVGPQGLYEKPPRGVDVANDDGPDDTVDADAKSIHARREAEMLAREPDSVINSNATPVNYVPEPGDGLGGFDSRPGRNGVLLALERGYRLIDRGMVAPTVPEVEDKFRFEGRDPHGHTLRGRKHYALNHMRPSRLFELERG</sequence>
<dbReference type="Pfam" id="PF11448">
    <property type="entry name" value="DUF3005"/>
    <property type="match status" value="1"/>
</dbReference>